<reference evidence="5" key="1">
    <citation type="submission" date="2021-02" db="EMBL/GenBank/DDBJ databases">
        <authorList>
            <person name="Nowell W R."/>
        </authorList>
    </citation>
    <scope>NUCLEOTIDE SEQUENCE</scope>
    <source>
        <strain evidence="5">Ploen Becks lab</strain>
    </source>
</reference>
<dbReference type="InterPro" id="IPR055392">
    <property type="entry name" value="BROMI_C"/>
</dbReference>
<dbReference type="AlphaFoldDB" id="A0A813RYK8"/>
<dbReference type="InterPro" id="IPR055391">
    <property type="entry name" value="BROMI_N"/>
</dbReference>
<feature type="compositionally biased region" description="Acidic residues" evidence="1">
    <location>
        <begin position="909"/>
        <end position="925"/>
    </location>
</feature>
<sequence length="1172" mass="135402">MSENNEEKAQNERIRNGLRKMIKSFDNYIKEASDFEQLEDNLKHMEETDENFHRYDLVELIRDKIETNLGDSIERNVNDAFANMKFDGDIDLQNRVAQKICQDIIKTKEVAEFKASLKQNILKANDFLTKNFYANFIENNTEEATLDNENKSLTLTYDFDFSSPDNSMNHNSFVFFTSEQFPQIARNLDPNKSDQLRLRAIQQLLAIPASDPQAADHWVDIRKYLNYAFTDPNEQIAELCLKLHSRTLASSHYKVSIEIYKNLIEHLSEYFQDKKLENRMFKSNINMLSTDNEFMLKLFRLINDNQKDVSLKWARYPDTFIEIIIDETLKFLSLGSHIKFGSLVTPVHYLALLDIQANWFSKWMHGHESRKVLLTSIKKHQTFIHAAILSLISFSANNSKKPEVTNSSRSERKKSISSMASSVIAKRTIYKKSEIEYAHFVHSLNIIKKILCFKNGRQLFPVKIENKEVNIKDLIKIVIQLIFDTASSKTSNEFSPSKYAYELLQDLCIAEDTCDACLCNEEIIDQLLKPIKSIIQNKKLSQPSSSNLNSSLSPVYDESCLLKIANVLSKLASTEHGYKQLLFNNSKLNLSFDKNKNSAGHVIATFVRKALENQLSHPISNSEISEYIYLIRLLYSQCQGEFLIREYGLNKLITESWKSSASDKSISNTPRQQENTDFPVLTWSDSLLDNLLNMASTPKGVFYLNETELLNQVTIYLFKRYKSKLQVGKYEKFGYGFLISQLANTPSGCYYLNEAQLIQSLIDEIWIELEFGMDDFMSAFPRAYSVESIDREVYKPMLCLVNILSSFSCVYEFLADVTATPRSFYGSRDLPKGLVSLLDRVTFLDKKSKISSLSNFEQSHIFGLKFVSILQCDLDILLLLETQFNLTSILLYLQKSNRSVPCSLQPNDNDIDTSRDDDYDEEEEDNYGKLENVEDGTEKKEIIIDALSVERNFVLVNSNLIGGPSEKVLPVKNFQDARTFSYEFPLFDKLPIPSLYIKKPDYSHLKKSEEFEDFIKSFSYDQIIKNEESQLNWRSKFQNLYLKSLKESKLNIDLMSTALNQLVKILLKLTNKTLISSIEVKTDFDEFSNTVKDKQLEMSQIQKLGIDKTIQYGTQINQLVRSTKEESKNKLTELHKFIKNLLKISNSNSKKSYVKQESYLAYCQEEFYPGYD</sequence>
<evidence type="ECO:0000256" key="1">
    <source>
        <dbReference type="SAM" id="MobiDB-lite"/>
    </source>
</evidence>
<feature type="non-terminal residue" evidence="5">
    <location>
        <position position="1"/>
    </location>
</feature>
<dbReference type="Pfam" id="PF23431">
    <property type="entry name" value="BROMI_N"/>
    <property type="match status" value="1"/>
</dbReference>
<comment type="caution">
    <text evidence="5">The sequence shown here is derived from an EMBL/GenBank/DDBJ whole genome shotgun (WGS) entry which is preliminary data.</text>
</comment>
<feature type="domain" description="BROMI middle region" evidence="2">
    <location>
        <begin position="179"/>
        <end position="852"/>
    </location>
</feature>
<feature type="region of interest" description="Disordered" evidence="1">
    <location>
        <begin position="903"/>
        <end position="926"/>
    </location>
</feature>
<organism evidence="5 6">
    <name type="scientific">Brachionus calyciflorus</name>
    <dbReference type="NCBI Taxonomy" id="104777"/>
    <lineage>
        <taxon>Eukaryota</taxon>
        <taxon>Metazoa</taxon>
        <taxon>Spiralia</taxon>
        <taxon>Gnathifera</taxon>
        <taxon>Rotifera</taxon>
        <taxon>Eurotatoria</taxon>
        <taxon>Monogononta</taxon>
        <taxon>Pseudotrocha</taxon>
        <taxon>Ploima</taxon>
        <taxon>Brachionidae</taxon>
        <taxon>Brachionus</taxon>
    </lineage>
</organism>
<keyword evidence="6" id="KW-1185">Reference proteome</keyword>
<evidence type="ECO:0000313" key="5">
    <source>
        <dbReference type="EMBL" id="CAF0787645.1"/>
    </source>
</evidence>
<evidence type="ECO:0000259" key="4">
    <source>
        <dbReference type="Pfam" id="PF23440"/>
    </source>
</evidence>
<dbReference type="EMBL" id="CAJNOC010000651">
    <property type="protein sequence ID" value="CAF0787645.1"/>
    <property type="molecule type" value="Genomic_DNA"/>
</dbReference>
<feature type="domain" description="BROMI N-terminal" evidence="3">
    <location>
        <begin position="18"/>
        <end position="135"/>
    </location>
</feature>
<dbReference type="InterPro" id="IPR032735">
    <property type="entry name" value="BROMI_M"/>
</dbReference>
<dbReference type="Pfam" id="PF14961">
    <property type="entry name" value="BROMI"/>
    <property type="match status" value="1"/>
</dbReference>
<evidence type="ECO:0000259" key="2">
    <source>
        <dbReference type="Pfam" id="PF14961"/>
    </source>
</evidence>
<name>A0A813RYK8_9BILA</name>
<dbReference type="Proteomes" id="UP000663879">
    <property type="component" value="Unassembled WGS sequence"/>
</dbReference>
<gene>
    <name evidence="5" type="ORF">OXX778_LOCUS5801</name>
</gene>
<evidence type="ECO:0000313" key="6">
    <source>
        <dbReference type="Proteomes" id="UP000663879"/>
    </source>
</evidence>
<accession>A0A813RYK8</accession>
<dbReference type="Pfam" id="PF23440">
    <property type="entry name" value="BROMI_C"/>
    <property type="match status" value="1"/>
</dbReference>
<dbReference type="OrthoDB" id="1668230at2759"/>
<proteinExistence type="predicted"/>
<evidence type="ECO:0000259" key="3">
    <source>
        <dbReference type="Pfam" id="PF23431"/>
    </source>
</evidence>
<feature type="domain" description="BROMI C-terminal Rab TBC-like" evidence="4">
    <location>
        <begin position="932"/>
        <end position="1162"/>
    </location>
</feature>
<protein>
    <submittedName>
        <fullName evidence="5">Uncharacterized protein</fullName>
    </submittedName>
</protein>